<dbReference type="GO" id="GO:0010038">
    <property type="term" value="P:response to metal ion"/>
    <property type="evidence" value="ECO:0007669"/>
    <property type="project" value="InterPro"/>
</dbReference>
<dbReference type="GO" id="GO:0032259">
    <property type="term" value="P:methylation"/>
    <property type="evidence" value="ECO:0007669"/>
    <property type="project" value="UniProtKB-KW"/>
</dbReference>
<dbReference type="AlphaFoldDB" id="A0A918S3M7"/>
<dbReference type="PROSITE" id="PS51585">
    <property type="entry name" value="SAM_MT_TPMT"/>
    <property type="match status" value="1"/>
</dbReference>
<evidence type="ECO:0000256" key="7">
    <source>
        <dbReference type="ARBA" id="ARBA00022679"/>
    </source>
</evidence>
<comment type="similarity">
    <text evidence="3 9">Belongs to the class I-like SAM-binding methyltransferase superfamily. TPMT family.</text>
</comment>
<dbReference type="EC" id="2.1.1.67" evidence="4 9"/>
<comment type="subcellular location">
    <subcellularLocation>
        <location evidence="2 9">Cytoplasm</location>
    </subcellularLocation>
</comment>
<dbReference type="PIRSF" id="PIRSF023956">
    <property type="entry name" value="Thiopurine_S-methyltransferase"/>
    <property type="match status" value="1"/>
</dbReference>
<keyword evidence="11" id="KW-1185">Reference proteome</keyword>
<reference evidence="10" key="1">
    <citation type="journal article" date="2014" name="Int. J. Syst. Evol. Microbiol.">
        <title>Complete genome sequence of Corynebacterium casei LMG S-19264T (=DSM 44701T), isolated from a smear-ripened cheese.</title>
        <authorList>
            <consortium name="US DOE Joint Genome Institute (JGI-PGF)"/>
            <person name="Walter F."/>
            <person name="Albersmeier A."/>
            <person name="Kalinowski J."/>
            <person name="Ruckert C."/>
        </authorList>
    </citation>
    <scope>NUCLEOTIDE SEQUENCE</scope>
    <source>
        <strain evidence="10">KCTC 12711</strain>
    </source>
</reference>
<keyword evidence="7 9" id="KW-0808">Transferase</keyword>
<comment type="caution">
    <text evidence="10">The sequence shown here is derived from an EMBL/GenBank/DDBJ whole genome shotgun (WGS) entry which is preliminary data.</text>
</comment>
<dbReference type="FunFam" id="3.40.50.150:FF:000101">
    <property type="entry name" value="Thiopurine S-methyltransferase"/>
    <property type="match status" value="1"/>
</dbReference>
<comment type="catalytic activity">
    <reaction evidence="1 9">
        <text>S-adenosyl-L-methionine + a thiopurine = S-adenosyl-L-homocysteine + a thiopurine S-methylether.</text>
        <dbReference type="EC" id="2.1.1.67"/>
    </reaction>
</comment>
<dbReference type="InterPro" id="IPR008854">
    <property type="entry name" value="TPMT"/>
</dbReference>
<evidence type="ECO:0000256" key="6">
    <source>
        <dbReference type="ARBA" id="ARBA00022603"/>
    </source>
</evidence>
<evidence type="ECO:0000256" key="9">
    <source>
        <dbReference type="HAMAP-Rule" id="MF_00812"/>
    </source>
</evidence>
<dbReference type="GO" id="GO:0005737">
    <property type="term" value="C:cytoplasm"/>
    <property type="evidence" value="ECO:0007669"/>
    <property type="project" value="UniProtKB-SubCell"/>
</dbReference>
<dbReference type="HAMAP" id="MF_00812">
    <property type="entry name" value="Thiopur_methtran"/>
    <property type="match status" value="1"/>
</dbReference>
<dbReference type="SUPFAM" id="SSF53335">
    <property type="entry name" value="S-adenosyl-L-methionine-dependent methyltransferases"/>
    <property type="match status" value="1"/>
</dbReference>
<evidence type="ECO:0000256" key="5">
    <source>
        <dbReference type="ARBA" id="ARBA00022490"/>
    </source>
</evidence>
<dbReference type="PANTHER" id="PTHR10259">
    <property type="entry name" value="THIOPURINE S-METHYLTRANSFERASE"/>
    <property type="match status" value="1"/>
</dbReference>
<keyword evidence="8 9" id="KW-0949">S-adenosyl-L-methionine</keyword>
<evidence type="ECO:0000256" key="8">
    <source>
        <dbReference type="ARBA" id="ARBA00022691"/>
    </source>
</evidence>
<name>A0A918S3M7_9GAMM</name>
<dbReference type="EMBL" id="BMXA01000007">
    <property type="protein sequence ID" value="GHA19143.1"/>
    <property type="molecule type" value="Genomic_DNA"/>
</dbReference>
<accession>A0A918S3M7</accession>
<evidence type="ECO:0000256" key="2">
    <source>
        <dbReference type="ARBA" id="ARBA00004496"/>
    </source>
</evidence>
<evidence type="ECO:0000256" key="4">
    <source>
        <dbReference type="ARBA" id="ARBA00011905"/>
    </source>
</evidence>
<dbReference type="InterPro" id="IPR025835">
    <property type="entry name" value="Thiopurine_S-MeTrfase"/>
</dbReference>
<keyword evidence="5 9" id="KW-0963">Cytoplasm</keyword>
<dbReference type="Proteomes" id="UP000614811">
    <property type="component" value="Unassembled WGS sequence"/>
</dbReference>
<feature type="binding site" evidence="9">
    <location>
        <position position="127"/>
    </location>
    <ligand>
        <name>S-adenosyl-L-methionine</name>
        <dbReference type="ChEBI" id="CHEBI:59789"/>
    </ligand>
</feature>
<proteinExistence type="inferred from homology"/>
<keyword evidence="6 9" id="KW-0489">Methyltransferase</keyword>
<evidence type="ECO:0000256" key="3">
    <source>
        <dbReference type="ARBA" id="ARBA00008145"/>
    </source>
</evidence>
<feature type="binding site" evidence="9">
    <location>
        <position position="66"/>
    </location>
    <ligand>
        <name>S-adenosyl-L-methionine</name>
        <dbReference type="ChEBI" id="CHEBI:59789"/>
    </ligand>
</feature>
<evidence type="ECO:0000256" key="1">
    <source>
        <dbReference type="ARBA" id="ARBA00000903"/>
    </source>
</evidence>
<evidence type="ECO:0000313" key="11">
    <source>
        <dbReference type="Proteomes" id="UP000614811"/>
    </source>
</evidence>
<protein>
    <recommendedName>
        <fullName evidence="4 9">Thiopurine S-methyltransferase</fullName>
        <ecNumber evidence="4 9">2.1.1.67</ecNumber>
    </recommendedName>
    <alternativeName>
        <fullName evidence="9">Thiopurine methyltransferase</fullName>
    </alternativeName>
</protein>
<reference evidence="10" key="2">
    <citation type="submission" date="2020-09" db="EMBL/GenBank/DDBJ databases">
        <authorList>
            <person name="Sun Q."/>
            <person name="Kim S."/>
        </authorList>
    </citation>
    <scope>NUCLEOTIDE SEQUENCE</scope>
    <source>
        <strain evidence="10">KCTC 12711</strain>
    </source>
</reference>
<dbReference type="GO" id="GO:0008119">
    <property type="term" value="F:thiopurine S-methyltransferase activity"/>
    <property type="evidence" value="ECO:0007669"/>
    <property type="project" value="UniProtKB-UniRule"/>
</dbReference>
<dbReference type="Gene3D" id="3.40.50.150">
    <property type="entry name" value="Vaccinia Virus protein VP39"/>
    <property type="match status" value="1"/>
</dbReference>
<organism evidence="10 11">
    <name type="scientific">Arenicella chitinivorans</name>
    <dbReference type="NCBI Taxonomy" id="1329800"/>
    <lineage>
        <taxon>Bacteria</taxon>
        <taxon>Pseudomonadati</taxon>
        <taxon>Pseudomonadota</taxon>
        <taxon>Gammaproteobacteria</taxon>
        <taxon>Arenicellales</taxon>
        <taxon>Arenicellaceae</taxon>
        <taxon>Arenicella</taxon>
    </lineage>
</organism>
<feature type="binding site" evidence="9">
    <location>
        <position position="10"/>
    </location>
    <ligand>
        <name>S-adenosyl-L-methionine</name>
        <dbReference type="ChEBI" id="CHEBI:59789"/>
    </ligand>
</feature>
<dbReference type="InterPro" id="IPR029063">
    <property type="entry name" value="SAM-dependent_MTases_sf"/>
</dbReference>
<feature type="binding site" evidence="9">
    <location>
        <position position="45"/>
    </location>
    <ligand>
        <name>S-adenosyl-L-methionine</name>
        <dbReference type="ChEBI" id="CHEBI:59789"/>
    </ligand>
</feature>
<gene>
    <name evidence="9 10" type="primary">tpm</name>
    <name evidence="10" type="ORF">GCM10008090_31160</name>
</gene>
<dbReference type="NCBIfam" id="TIGR03840">
    <property type="entry name" value="TMPT_Se_Te"/>
    <property type="match status" value="1"/>
</dbReference>
<evidence type="ECO:0000313" key="10">
    <source>
        <dbReference type="EMBL" id="GHA19143.1"/>
    </source>
</evidence>
<sequence>MEAEYWHQKWAARDIGFHEGVVNSSLANHIDQLGVPAAARIFVPLCGKTRDIAWLLSRGYRVVGVELSPVAVSELFTELFTEIGLAHTVESVGDLRSYSAHNLVVWQGDFFALTNALLGDVDAVYDRAALVALAPPLRDQYTAHLKTLAESAPQLLVTYEYDQSAFAGPPFSISEAEVNRHYACDYQVKLMARETIDGGFRGRVAADIATWLLEPRVQ</sequence>
<dbReference type="Pfam" id="PF05724">
    <property type="entry name" value="TPMT"/>
    <property type="match status" value="1"/>
</dbReference>
<dbReference type="PANTHER" id="PTHR10259:SF11">
    <property type="entry name" value="THIOPURINE S-METHYLTRANSFERASE"/>
    <property type="match status" value="1"/>
</dbReference>
<dbReference type="InterPro" id="IPR022474">
    <property type="entry name" value="Thiopur_S-MeTfrase_Se/Te_detox"/>
</dbReference>